<keyword evidence="6" id="KW-1133">Transmembrane helix</keyword>
<dbReference type="InterPro" id="IPR036396">
    <property type="entry name" value="Cyt_P450_sf"/>
</dbReference>
<dbReference type="PRINTS" id="PR00463">
    <property type="entry name" value="EP450I"/>
</dbReference>
<dbReference type="Gene3D" id="2.120.10.80">
    <property type="entry name" value="Kelch-type beta propeller"/>
    <property type="match status" value="1"/>
</dbReference>
<keyword evidence="3" id="KW-0560">Oxidoreductase</keyword>
<gene>
    <name evidence="7" type="ORF">CLO192961_LOCUS252333</name>
</gene>
<dbReference type="Gene3D" id="1.10.630.10">
    <property type="entry name" value="Cytochrome P450"/>
    <property type="match status" value="1"/>
</dbReference>
<reference evidence="7 8" key="1">
    <citation type="submission" date="2019-06" db="EMBL/GenBank/DDBJ databases">
        <authorList>
            <person name="Broberg M."/>
        </authorList>
    </citation>
    <scope>NUCLEOTIDE SEQUENCE [LARGE SCALE GENOMIC DNA]</scope>
</reference>
<dbReference type="InterPro" id="IPR050364">
    <property type="entry name" value="Cytochrome_P450_fung"/>
</dbReference>
<evidence type="ECO:0000256" key="2">
    <source>
        <dbReference type="ARBA" id="ARBA00022723"/>
    </source>
</evidence>
<dbReference type="InterPro" id="IPR017972">
    <property type="entry name" value="Cyt_P450_CS"/>
</dbReference>
<dbReference type="Proteomes" id="UP000766486">
    <property type="component" value="Unassembled WGS sequence"/>
</dbReference>
<evidence type="ECO:0000256" key="4">
    <source>
        <dbReference type="ARBA" id="ARBA00023004"/>
    </source>
</evidence>
<evidence type="ECO:0000256" key="1">
    <source>
        <dbReference type="ARBA" id="ARBA00010617"/>
    </source>
</evidence>
<accession>A0ABY6UGV3</accession>
<name>A0ABY6UGV3_BIOOC</name>
<evidence type="ECO:0000256" key="3">
    <source>
        <dbReference type="ARBA" id="ARBA00023002"/>
    </source>
</evidence>
<evidence type="ECO:0000313" key="7">
    <source>
        <dbReference type="EMBL" id="VUC29279.1"/>
    </source>
</evidence>
<dbReference type="PANTHER" id="PTHR46300:SF9">
    <property type="entry name" value="P450, PUTATIVE-RELATED"/>
    <property type="match status" value="1"/>
</dbReference>
<keyword evidence="6" id="KW-0812">Transmembrane</keyword>
<evidence type="ECO:0000256" key="6">
    <source>
        <dbReference type="SAM" id="Phobius"/>
    </source>
</evidence>
<proteinExistence type="inferred from homology"/>
<organism evidence="7 8">
    <name type="scientific">Bionectria ochroleuca</name>
    <name type="common">Gliocladium roseum</name>
    <dbReference type="NCBI Taxonomy" id="29856"/>
    <lineage>
        <taxon>Eukaryota</taxon>
        <taxon>Fungi</taxon>
        <taxon>Dikarya</taxon>
        <taxon>Ascomycota</taxon>
        <taxon>Pezizomycotina</taxon>
        <taxon>Sordariomycetes</taxon>
        <taxon>Hypocreomycetidae</taxon>
        <taxon>Hypocreales</taxon>
        <taxon>Bionectriaceae</taxon>
        <taxon>Clonostachys</taxon>
    </lineage>
</organism>
<sequence length="1084" mass="120000">MSLASHFHHALRALGLGYGSAILLLLIPIFSLFIYILVNEFIRYSTRIPNLPGPRGYPLVGSLPSLRGKIPAEEYRQWAKRYGDVFQLQLGNTTTVVVNSAAAARDFFISQRNATNGRPRFYVLHSKVQKGNAVTSIGTSEWDHSCKRRRKVAATALNKTSVESYLPILNLESRAFLNDLLAASKGGTQSSTNVLDVCQKFALNLSLTLSYGTRVEDVKDLHNNILLSEILYIEEMITKYRDVSGNYLNYIPLLRPFSSAAELLGFSKGEKVMADIGKRRYAYHALLQKNLRGEIDLGIDKPCIQGNVLKDPDSKGLTEGELLSISMSMMAGSDTTKRSLLWGLQLLANRQDIQQKAYQSIIDAGEDIESAPDVAHTRIDYIEALTKEIGRFFVVLRLALPKATHGHVNWSEASIPPKTLLFLNTWACSRDTDVFADADVFDPERWLEGEDIHRHQFAFGMGGRMCVASHVASKALYTVFLHLVAHFRVLPAGNECNPTTWDPLEGLLSKGNHQASPAFTHVRLVPRNLETTKKMLSSGILSQFCFFHTIAVLGDYLFVDGGDVSEYIDGAKASGRNDSEAVKNTTLIPLTSKWTPDNVHNLYRYAEYPTEIQPARDLLLWTNPDKNEIYRWAGAVAPGYSLEDRPDNSMGVLVDAGKEGMQWKITSANEQLHPPGKEGAPSSCNGLGLYFGGYTTSNTVIDNKGLIFEGALTYNMTDSTWGRSINRTMGLDSRRNEMGEAVCIEGLLDSPLALVLGGSWKNDKGSPQWNNFTHVTLFDPVNQMWYNQQTIGAEPVPRNDFCAVGARGQNGTYEIFIFGGAGPSPGVQKICILSLPGFYWFCPRQFGVDSDVRTRHSCARVGNRQMVSVGGLGGWWVKSEDWKSPDPWPNAIGIFDLTELKWKEEYDPDAKPYESPQIVQEWYAKTDRQQVAWASPELEALFNKKSSTDTTHTLPIPTMTGSPNGDSATQESRNVGPIVGGVVGGVAFLVLLVVALWMLKRRRASENLSVSPNDEQHETEGSYRLGGHPKPATSELDGTVRPELGPGITSPLTEFYKPRSELEVQIPHELEGSMSNTATARTDV</sequence>
<feature type="region of interest" description="Disordered" evidence="5">
    <location>
        <begin position="949"/>
        <end position="971"/>
    </location>
</feature>
<feature type="region of interest" description="Disordered" evidence="5">
    <location>
        <begin position="1006"/>
        <end position="1060"/>
    </location>
</feature>
<evidence type="ECO:0000256" key="5">
    <source>
        <dbReference type="SAM" id="MobiDB-lite"/>
    </source>
</evidence>
<dbReference type="EMBL" id="CABFNS010000798">
    <property type="protein sequence ID" value="VUC29279.1"/>
    <property type="molecule type" value="Genomic_DNA"/>
</dbReference>
<comment type="similarity">
    <text evidence="1">Belongs to the cytochrome P450 family.</text>
</comment>
<protein>
    <submittedName>
        <fullName evidence="7">Uncharacterized protein</fullName>
    </submittedName>
</protein>
<feature type="transmembrane region" description="Helical" evidence="6">
    <location>
        <begin position="12"/>
        <end position="38"/>
    </location>
</feature>
<dbReference type="SUPFAM" id="SSF48264">
    <property type="entry name" value="Cytochrome P450"/>
    <property type="match status" value="1"/>
</dbReference>
<keyword evidence="6" id="KW-0472">Membrane</keyword>
<dbReference type="InterPro" id="IPR001128">
    <property type="entry name" value="Cyt_P450"/>
</dbReference>
<dbReference type="PANTHER" id="PTHR46300">
    <property type="entry name" value="P450, PUTATIVE (EUROFUNG)-RELATED-RELATED"/>
    <property type="match status" value="1"/>
</dbReference>
<keyword evidence="4" id="KW-0408">Iron</keyword>
<dbReference type="Pfam" id="PF00067">
    <property type="entry name" value="p450"/>
    <property type="match status" value="1"/>
</dbReference>
<dbReference type="PROSITE" id="PS00086">
    <property type="entry name" value="CYTOCHROME_P450"/>
    <property type="match status" value="1"/>
</dbReference>
<dbReference type="InterPro" id="IPR002401">
    <property type="entry name" value="Cyt_P450_E_grp-I"/>
</dbReference>
<dbReference type="InterPro" id="IPR011043">
    <property type="entry name" value="Gal_Oxase/kelch_b-propeller"/>
</dbReference>
<dbReference type="InterPro" id="IPR015915">
    <property type="entry name" value="Kelch-typ_b-propeller"/>
</dbReference>
<feature type="transmembrane region" description="Helical" evidence="6">
    <location>
        <begin position="978"/>
        <end position="999"/>
    </location>
</feature>
<keyword evidence="2" id="KW-0479">Metal-binding</keyword>
<comment type="caution">
    <text evidence="7">The sequence shown here is derived from an EMBL/GenBank/DDBJ whole genome shotgun (WGS) entry which is preliminary data.</text>
</comment>
<keyword evidence="8" id="KW-1185">Reference proteome</keyword>
<dbReference type="SUPFAM" id="SSF50965">
    <property type="entry name" value="Galactose oxidase, central domain"/>
    <property type="match status" value="1"/>
</dbReference>
<evidence type="ECO:0000313" key="8">
    <source>
        <dbReference type="Proteomes" id="UP000766486"/>
    </source>
</evidence>